<dbReference type="OrthoDB" id="6077919at2759"/>
<evidence type="ECO:0000313" key="12">
    <source>
        <dbReference type="EMBL" id="CAH1788155.1"/>
    </source>
</evidence>
<evidence type="ECO:0000256" key="1">
    <source>
        <dbReference type="ARBA" id="ARBA00004123"/>
    </source>
</evidence>
<feature type="region of interest" description="Disordered" evidence="10">
    <location>
        <begin position="228"/>
        <end position="378"/>
    </location>
</feature>
<evidence type="ECO:0000256" key="6">
    <source>
        <dbReference type="ARBA" id="ARBA00023015"/>
    </source>
</evidence>
<dbReference type="AlphaFoldDB" id="A0A8S4P5F3"/>
<protein>
    <recommendedName>
        <fullName evidence="11">C2H2-type domain-containing protein</fullName>
    </recommendedName>
</protein>
<feature type="domain" description="C2H2-type" evidence="11">
    <location>
        <begin position="123"/>
        <end position="151"/>
    </location>
</feature>
<feature type="domain" description="C2H2-type" evidence="11">
    <location>
        <begin position="38"/>
        <end position="64"/>
    </location>
</feature>
<dbReference type="GO" id="GO:0008270">
    <property type="term" value="F:zinc ion binding"/>
    <property type="evidence" value="ECO:0007669"/>
    <property type="project" value="UniProtKB-KW"/>
</dbReference>
<feature type="domain" description="C2H2-type" evidence="11">
    <location>
        <begin position="65"/>
        <end position="92"/>
    </location>
</feature>
<dbReference type="FunFam" id="3.30.160.60:FF:000446">
    <property type="entry name" value="Zinc finger protein"/>
    <property type="match status" value="1"/>
</dbReference>
<sequence>MTLVQHESGCDVTVAKDEVTIKVESQIVDGKKVMKKSFICQCGKTFNQRYLWQRHNVQHTGSRNFICDICNKAFGLSSTLNRHKVVHADESQRKHKCPTCDKAFHLSGVLRDHIKTHTRDVTFDCAHCGKKFLKKTNLGHHLDVMHTEKSISCGSCPKKFPTESILKAHTLQWHRTQQQQCQYCNLQVNSKWELSQHEQHCDALRPIKRKPSCNTVHLNNGLKTIKISYPSSRKSRKDKERKEGITASDTVTSVTHTEVGGKEQSSLPSTEALPQQNKSSQPIVTLDQNDEGVQGTVKEPSDKDKTSSSTTSDKDKSSPSTTSDKDKIGPSTTSDNDKTSPSTTSDKDKTSPSTTSDKDKTSPSTTSDKDETSPSTTAQVYSTLVSPISRSQANKTQEKILNMSHAEPQNMNLSVSGIRYVPIVPANSDVTKIDSTGRTQGVRPNINMLAVPAGIKPGSLVIVPGTHPLNSTKNISTKLKANQDMPAISKKKRKPSSIIDKKQNIISSASNKLSKSILQSDVSTSKTIITAMSPHQVETVKKTQKKTVTKPSSLNLTSVTLSKTIIPSSSETQKDSHVVIPKDSPIGMCLHKESPDTPQPYLSQYLSNSDISNFNLEEVCIMSSESVSNPEGGVEIIASNDFSNPEERLIVPIDDVSNVVIIPMSTDNVYEEQDLSINADISNPTEEVLILNEESILTDNIVTSEHIEIPTGDISNHVKAPNDDSLQSSTITSQVIFNPVEREHIEIETIATPDLLVEPSMLTSTKSNRTEMSNAELNPKSESKQKLTFQKKQQKNMKEKLSIQPVKLNEYFNYMLTQIDPESNKIPCEDNNDSNPSSTGVGHIQGQMFDPLENPQETNCKK</sequence>
<dbReference type="PANTHER" id="PTHR47772:SF13">
    <property type="entry name" value="GASTRULA ZINC FINGER PROTEIN XLCGF49.1-LIKE-RELATED"/>
    <property type="match status" value="1"/>
</dbReference>
<evidence type="ECO:0000256" key="3">
    <source>
        <dbReference type="ARBA" id="ARBA00022737"/>
    </source>
</evidence>
<evidence type="ECO:0000256" key="5">
    <source>
        <dbReference type="ARBA" id="ARBA00022833"/>
    </source>
</evidence>
<reference evidence="12" key="1">
    <citation type="submission" date="2022-03" db="EMBL/GenBank/DDBJ databases">
        <authorList>
            <person name="Martin C."/>
        </authorList>
    </citation>
    <scope>NUCLEOTIDE SEQUENCE</scope>
</reference>
<feature type="compositionally biased region" description="Basic and acidic residues" evidence="10">
    <location>
        <begin position="299"/>
        <end position="328"/>
    </location>
</feature>
<keyword evidence="13" id="KW-1185">Reference proteome</keyword>
<keyword evidence="6" id="KW-0805">Transcription regulation</keyword>
<dbReference type="Pfam" id="PF00096">
    <property type="entry name" value="zf-C2H2"/>
    <property type="match status" value="1"/>
</dbReference>
<feature type="compositionally biased region" description="Polar residues" evidence="10">
    <location>
        <begin position="247"/>
        <end position="256"/>
    </location>
</feature>
<dbReference type="PANTHER" id="PTHR47772">
    <property type="entry name" value="ZINC FINGER PROTEIN 200"/>
    <property type="match status" value="1"/>
</dbReference>
<feature type="domain" description="C2H2-type" evidence="11">
    <location>
        <begin position="95"/>
        <end position="122"/>
    </location>
</feature>
<evidence type="ECO:0000256" key="2">
    <source>
        <dbReference type="ARBA" id="ARBA00022723"/>
    </source>
</evidence>
<dbReference type="Proteomes" id="UP000749559">
    <property type="component" value="Unassembled WGS sequence"/>
</dbReference>
<feature type="compositionally biased region" description="Polar residues" evidence="10">
    <location>
        <begin position="766"/>
        <end position="776"/>
    </location>
</feature>
<dbReference type="Gene3D" id="3.30.160.60">
    <property type="entry name" value="Classic Zinc Finger"/>
    <property type="match status" value="3"/>
</dbReference>
<evidence type="ECO:0000313" key="13">
    <source>
        <dbReference type="Proteomes" id="UP000749559"/>
    </source>
</evidence>
<feature type="compositionally biased region" description="Polar residues" evidence="10">
    <location>
        <begin position="263"/>
        <end position="287"/>
    </location>
</feature>
<dbReference type="PROSITE" id="PS50157">
    <property type="entry name" value="ZINC_FINGER_C2H2_2"/>
    <property type="match status" value="5"/>
</dbReference>
<organism evidence="12 13">
    <name type="scientific">Owenia fusiformis</name>
    <name type="common">Polychaete worm</name>
    <dbReference type="NCBI Taxonomy" id="6347"/>
    <lineage>
        <taxon>Eukaryota</taxon>
        <taxon>Metazoa</taxon>
        <taxon>Spiralia</taxon>
        <taxon>Lophotrochozoa</taxon>
        <taxon>Annelida</taxon>
        <taxon>Polychaeta</taxon>
        <taxon>Sedentaria</taxon>
        <taxon>Canalipalpata</taxon>
        <taxon>Sabellida</taxon>
        <taxon>Oweniida</taxon>
        <taxon>Oweniidae</taxon>
        <taxon>Owenia</taxon>
    </lineage>
</organism>
<evidence type="ECO:0000256" key="4">
    <source>
        <dbReference type="ARBA" id="ARBA00022771"/>
    </source>
</evidence>
<evidence type="ECO:0000256" key="9">
    <source>
        <dbReference type="PROSITE-ProRule" id="PRU00042"/>
    </source>
</evidence>
<keyword evidence="4 9" id="KW-0863">Zinc-finger</keyword>
<feature type="region of interest" description="Disordered" evidence="10">
    <location>
        <begin position="823"/>
        <end position="862"/>
    </location>
</feature>
<dbReference type="SMART" id="SM00355">
    <property type="entry name" value="ZnF_C2H2"/>
    <property type="match status" value="6"/>
</dbReference>
<keyword evidence="3" id="KW-0677">Repeat</keyword>
<dbReference type="InterPro" id="IPR013087">
    <property type="entry name" value="Znf_C2H2_type"/>
</dbReference>
<dbReference type="GO" id="GO:0005634">
    <property type="term" value="C:nucleus"/>
    <property type="evidence" value="ECO:0007669"/>
    <property type="project" value="UniProtKB-SubCell"/>
</dbReference>
<evidence type="ECO:0000256" key="10">
    <source>
        <dbReference type="SAM" id="MobiDB-lite"/>
    </source>
</evidence>
<evidence type="ECO:0000256" key="7">
    <source>
        <dbReference type="ARBA" id="ARBA00023163"/>
    </source>
</evidence>
<keyword evidence="5" id="KW-0862">Zinc</keyword>
<comment type="caution">
    <text evidence="12">The sequence shown here is derived from an EMBL/GenBank/DDBJ whole genome shotgun (WGS) entry which is preliminary data.</text>
</comment>
<evidence type="ECO:0000259" key="11">
    <source>
        <dbReference type="PROSITE" id="PS50157"/>
    </source>
</evidence>
<name>A0A8S4P5F3_OWEFU</name>
<dbReference type="InterPro" id="IPR050636">
    <property type="entry name" value="C2H2-ZF_domain-containing"/>
</dbReference>
<evidence type="ECO:0000256" key="8">
    <source>
        <dbReference type="ARBA" id="ARBA00023242"/>
    </source>
</evidence>
<gene>
    <name evidence="12" type="ORF">OFUS_LOCUS13742</name>
</gene>
<proteinExistence type="predicted"/>
<dbReference type="InterPro" id="IPR036236">
    <property type="entry name" value="Znf_C2H2_sf"/>
</dbReference>
<keyword evidence="8" id="KW-0539">Nucleus</keyword>
<accession>A0A8S4P5F3</accession>
<feature type="compositionally biased region" description="Low complexity" evidence="10">
    <location>
        <begin position="330"/>
        <end position="344"/>
    </location>
</feature>
<keyword evidence="2" id="KW-0479">Metal-binding</keyword>
<feature type="region of interest" description="Disordered" evidence="10">
    <location>
        <begin position="766"/>
        <end position="798"/>
    </location>
</feature>
<comment type="subcellular location">
    <subcellularLocation>
        <location evidence="1">Nucleus</location>
    </subcellularLocation>
</comment>
<dbReference type="PROSITE" id="PS00028">
    <property type="entry name" value="ZINC_FINGER_C2H2_1"/>
    <property type="match status" value="4"/>
</dbReference>
<feature type="compositionally biased region" description="Basic and acidic residues" evidence="10">
    <location>
        <begin position="345"/>
        <end position="372"/>
    </location>
</feature>
<dbReference type="EMBL" id="CAIIXF020000007">
    <property type="protein sequence ID" value="CAH1788155.1"/>
    <property type="molecule type" value="Genomic_DNA"/>
</dbReference>
<dbReference type="SUPFAM" id="SSF57667">
    <property type="entry name" value="beta-beta-alpha zinc fingers"/>
    <property type="match status" value="2"/>
</dbReference>
<keyword evidence="7" id="KW-0804">Transcription</keyword>
<feature type="domain" description="C2H2-type" evidence="11">
    <location>
        <begin position="151"/>
        <end position="179"/>
    </location>
</feature>